<sequence>MNEVSAEQVVLAKCSNGDADAFREIYQQYKRYVFNIVNARLADTDEALDITQDIFINLWTSREQLANIREFKTYLFVFSRNQVITAYRKKNIRLKGESYLIEKLDEQLEPSAEDHRFARELTFHIDNTVSQFPETMRYCYQLSKNEGKKNTEIAEILNISEKTVRNNVSEALKRLRLNLRGSYSELLTTALVLINEQLFEFAQNIVHKN</sequence>
<dbReference type="NCBIfam" id="TIGR02937">
    <property type="entry name" value="sigma70-ECF"/>
    <property type="match status" value="1"/>
</dbReference>
<name>A0A1Q5ZX06_9SPHI</name>
<dbReference type="STRING" id="1302689.RG47T_1734"/>
<organism evidence="7 8">
    <name type="scientific">Mucilaginibacter polytrichastri</name>
    <dbReference type="NCBI Taxonomy" id="1302689"/>
    <lineage>
        <taxon>Bacteria</taxon>
        <taxon>Pseudomonadati</taxon>
        <taxon>Bacteroidota</taxon>
        <taxon>Sphingobacteriia</taxon>
        <taxon>Sphingobacteriales</taxon>
        <taxon>Sphingobacteriaceae</taxon>
        <taxon>Mucilaginibacter</taxon>
    </lineage>
</organism>
<dbReference type="AlphaFoldDB" id="A0A1Q5ZX06"/>
<dbReference type="InterPro" id="IPR013249">
    <property type="entry name" value="RNA_pol_sigma70_r4_t2"/>
</dbReference>
<dbReference type="Proteomes" id="UP000186720">
    <property type="component" value="Unassembled WGS sequence"/>
</dbReference>
<dbReference type="InterPro" id="IPR013324">
    <property type="entry name" value="RNA_pol_sigma_r3/r4-like"/>
</dbReference>
<keyword evidence="4" id="KW-0804">Transcription</keyword>
<evidence type="ECO:0000313" key="7">
    <source>
        <dbReference type="EMBL" id="OKS86282.1"/>
    </source>
</evidence>
<dbReference type="InterPro" id="IPR036388">
    <property type="entry name" value="WH-like_DNA-bd_sf"/>
</dbReference>
<feature type="domain" description="RNA polymerase sigma factor 70 region 4 type 2" evidence="6">
    <location>
        <begin position="126"/>
        <end position="175"/>
    </location>
</feature>
<evidence type="ECO:0000313" key="8">
    <source>
        <dbReference type="Proteomes" id="UP000186720"/>
    </source>
</evidence>
<evidence type="ECO:0000259" key="5">
    <source>
        <dbReference type="Pfam" id="PF04542"/>
    </source>
</evidence>
<feature type="domain" description="RNA polymerase sigma-70 region 2" evidence="5">
    <location>
        <begin position="25"/>
        <end position="91"/>
    </location>
</feature>
<evidence type="ECO:0000256" key="1">
    <source>
        <dbReference type="ARBA" id="ARBA00010641"/>
    </source>
</evidence>
<dbReference type="InterPro" id="IPR013325">
    <property type="entry name" value="RNA_pol_sigma_r2"/>
</dbReference>
<dbReference type="Pfam" id="PF04542">
    <property type="entry name" value="Sigma70_r2"/>
    <property type="match status" value="1"/>
</dbReference>
<evidence type="ECO:0000256" key="4">
    <source>
        <dbReference type="ARBA" id="ARBA00023163"/>
    </source>
</evidence>
<gene>
    <name evidence="7" type="ORF">RG47T_1734</name>
</gene>
<dbReference type="Gene3D" id="1.10.1740.10">
    <property type="match status" value="1"/>
</dbReference>
<dbReference type="InterPro" id="IPR007627">
    <property type="entry name" value="RNA_pol_sigma70_r2"/>
</dbReference>
<evidence type="ECO:0000259" key="6">
    <source>
        <dbReference type="Pfam" id="PF08281"/>
    </source>
</evidence>
<dbReference type="Pfam" id="PF08281">
    <property type="entry name" value="Sigma70_r4_2"/>
    <property type="match status" value="1"/>
</dbReference>
<accession>A0A1Q5ZX06</accession>
<dbReference type="SUPFAM" id="SSF88659">
    <property type="entry name" value="Sigma3 and sigma4 domains of RNA polymerase sigma factors"/>
    <property type="match status" value="1"/>
</dbReference>
<reference evidence="7 8" key="1">
    <citation type="submission" date="2016-11" db="EMBL/GenBank/DDBJ databases">
        <title>Whole Genome Sequencing of Mucilaginibacter polytrichastri RG4-7(T) isolated from the moss sample.</title>
        <authorList>
            <person name="Li Y."/>
        </authorList>
    </citation>
    <scope>NUCLEOTIDE SEQUENCE [LARGE SCALE GENOMIC DNA]</scope>
    <source>
        <strain evidence="7 8">RG4-7</strain>
    </source>
</reference>
<keyword evidence="2" id="KW-0805">Transcription regulation</keyword>
<dbReference type="EMBL" id="MPPL01000001">
    <property type="protein sequence ID" value="OKS86282.1"/>
    <property type="molecule type" value="Genomic_DNA"/>
</dbReference>
<protein>
    <recommendedName>
        <fullName evidence="9">HTH luxR-type domain-containing protein</fullName>
    </recommendedName>
</protein>
<proteinExistence type="inferred from homology"/>
<comment type="similarity">
    <text evidence="1">Belongs to the sigma-70 factor family. ECF subfamily.</text>
</comment>
<dbReference type="InterPro" id="IPR000792">
    <property type="entry name" value="Tscrpt_reg_LuxR_C"/>
</dbReference>
<dbReference type="PANTHER" id="PTHR43133">
    <property type="entry name" value="RNA POLYMERASE ECF-TYPE SIGMA FACTO"/>
    <property type="match status" value="1"/>
</dbReference>
<dbReference type="InterPro" id="IPR014284">
    <property type="entry name" value="RNA_pol_sigma-70_dom"/>
</dbReference>
<evidence type="ECO:0000256" key="3">
    <source>
        <dbReference type="ARBA" id="ARBA00023082"/>
    </source>
</evidence>
<dbReference type="InterPro" id="IPR039425">
    <property type="entry name" value="RNA_pol_sigma-70-like"/>
</dbReference>
<comment type="caution">
    <text evidence="7">The sequence shown here is derived from an EMBL/GenBank/DDBJ whole genome shotgun (WGS) entry which is preliminary data.</text>
</comment>
<dbReference type="GO" id="GO:0006352">
    <property type="term" value="P:DNA-templated transcription initiation"/>
    <property type="evidence" value="ECO:0007669"/>
    <property type="project" value="InterPro"/>
</dbReference>
<dbReference type="PRINTS" id="PR00038">
    <property type="entry name" value="HTHLUXR"/>
</dbReference>
<dbReference type="PANTHER" id="PTHR43133:SF46">
    <property type="entry name" value="RNA POLYMERASE SIGMA-70 FACTOR ECF SUBFAMILY"/>
    <property type="match status" value="1"/>
</dbReference>
<dbReference type="GO" id="GO:0016987">
    <property type="term" value="F:sigma factor activity"/>
    <property type="evidence" value="ECO:0007669"/>
    <property type="project" value="UniProtKB-KW"/>
</dbReference>
<dbReference type="GO" id="GO:0003677">
    <property type="term" value="F:DNA binding"/>
    <property type="evidence" value="ECO:0007669"/>
    <property type="project" value="InterPro"/>
</dbReference>
<keyword evidence="3" id="KW-0731">Sigma factor</keyword>
<keyword evidence="8" id="KW-1185">Reference proteome</keyword>
<dbReference type="Gene3D" id="1.10.10.10">
    <property type="entry name" value="Winged helix-like DNA-binding domain superfamily/Winged helix DNA-binding domain"/>
    <property type="match status" value="1"/>
</dbReference>
<evidence type="ECO:0000256" key="2">
    <source>
        <dbReference type="ARBA" id="ARBA00023015"/>
    </source>
</evidence>
<dbReference type="SUPFAM" id="SSF88946">
    <property type="entry name" value="Sigma2 domain of RNA polymerase sigma factors"/>
    <property type="match status" value="1"/>
</dbReference>
<evidence type="ECO:0008006" key="9">
    <source>
        <dbReference type="Google" id="ProtNLM"/>
    </source>
</evidence>